<sequence length="583" mass="67942">MKNTHISTSNTSPSIASNDIYHQGQVSNTQSSIKDVWIHNFFDELAVLANYIDQDYNVIAFDTEFPGILVDKNTHFKGKSMSKPFYQWIKENVDSSKVIQLGISISDEDGDQPTPVSTWQFNFQFDKNLDIYNQDSIKMLEDAGLNFVEHESNGIPHITFAEYAICSGLLLNNSLKWVAFNSAFDFGYLLKMFTSTPLPGTEQDFLKSVQTYFPIFYDVKHLRSDAKDLNSQLRNECIYREGAAHQAGSDSLVTLQLYHKSMKDPVYKQLNLPVNGKNVIYKIGDYYRRQEKERKEYYSKYNKESSRKSEVISTKKLMDDQYQQTLVQIQNLIITDQMNSQEEDPFFSNEKDEIQFAKGIRMDISAPEYQSKIQANYEESPVSSVQNSQFMNNAQMNNCQNQFFQQQFNHHQQMSIPSPQSYYYNLNLKHSMSAPVQYQAHLNQMYQYQQSNFMMTQQGQQYMNQQQRYIQFHQQQQQQYMGWNQANRHINSAPQNQMQMVNIQRQQPNQYYQQSPVNTPQPQVQVNHQIQLSPHAPMLYAAIMQNHQHLDIINNGLSHNNFNTTAKPFNPTNLGTTQLKNQN</sequence>
<dbReference type="EC" id="3.1.13.4" evidence="5"/>
<dbReference type="OrthoDB" id="1164111at2759"/>
<gene>
    <name evidence="15" type="primary">Contig19450.g20622</name>
    <name evidence="15" type="ORF">STYLEM_12979</name>
</gene>
<evidence type="ECO:0000256" key="14">
    <source>
        <dbReference type="ARBA" id="ARBA00023242"/>
    </source>
</evidence>
<dbReference type="GO" id="GO:0030014">
    <property type="term" value="C:CCR4-NOT complex"/>
    <property type="evidence" value="ECO:0007669"/>
    <property type="project" value="InterPro"/>
</dbReference>
<dbReference type="Gene3D" id="3.30.420.10">
    <property type="entry name" value="Ribonuclease H-like superfamily/Ribonuclease H"/>
    <property type="match status" value="1"/>
</dbReference>
<organism evidence="15 16">
    <name type="scientific">Stylonychia lemnae</name>
    <name type="common">Ciliate</name>
    <dbReference type="NCBI Taxonomy" id="5949"/>
    <lineage>
        <taxon>Eukaryota</taxon>
        <taxon>Sar</taxon>
        <taxon>Alveolata</taxon>
        <taxon>Ciliophora</taxon>
        <taxon>Intramacronucleata</taxon>
        <taxon>Spirotrichea</taxon>
        <taxon>Stichotrichia</taxon>
        <taxon>Sporadotrichida</taxon>
        <taxon>Oxytrichidae</taxon>
        <taxon>Stylonychinae</taxon>
        <taxon>Stylonychia</taxon>
    </lineage>
</organism>
<keyword evidence="9" id="KW-0378">Hydrolase</keyword>
<dbReference type="InterPro" id="IPR036397">
    <property type="entry name" value="RNaseH_sf"/>
</dbReference>
<dbReference type="Proteomes" id="UP000039865">
    <property type="component" value="Unassembled WGS sequence"/>
</dbReference>
<evidence type="ECO:0000256" key="4">
    <source>
        <dbReference type="ARBA" id="ARBA00008372"/>
    </source>
</evidence>
<keyword evidence="14" id="KW-0539">Nucleus</keyword>
<comment type="catalytic activity">
    <reaction evidence="1">
        <text>Exonucleolytic cleavage of poly(A) to 5'-AMP.</text>
        <dbReference type="EC" id="3.1.13.4"/>
    </reaction>
</comment>
<evidence type="ECO:0000256" key="12">
    <source>
        <dbReference type="ARBA" id="ARBA00023015"/>
    </source>
</evidence>
<reference evidence="15 16" key="1">
    <citation type="submission" date="2014-06" db="EMBL/GenBank/DDBJ databases">
        <authorList>
            <person name="Swart Estienne"/>
        </authorList>
    </citation>
    <scope>NUCLEOTIDE SEQUENCE [LARGE SCALE GENOMIC DNA]</scope>
    <source>
        <strain evidence="15 16">130c</strain>
    </source>
</reference>
<dbReference type="EMBL" id="CCKQ01012316">
    <property type="protein sequence ID" value="CDW83926.1"/>
    <property type="molecule type" value="Genomic_DNA"/>
</dbReference>
<evidence type="ECO:0000256" key="13">
    <source>
        <dbReference type="ARBA" id="ARBA00023163"/>
    </source>
</evidence>
<evidence type="ECO:0000256" key="5">
    <source>
        <dbReference type="ARBA" id="ARBA00012161"/>
    </source>
</evidence>
<keyword evidence="13" id="KW-0804">Transcription</keyword>
<protein>
    <recommendedName>
        <fullName evidence="5">poly(A)-specific ribonuclease</fullName>
        <ecNumber evidence="5">3.1.13.4</ecNumber>
    </recommendedName>
</protein>
<evidence type="ECO:0000313" key="16">
    <source>
        <dbReference type="Proteomes" id="UP000039865"/>
    </source>
</evidence>
<dbReference type="GO" id="GO:0003723">
    <property type="term" value="F:RNA binding"/>
    <property type="evidence" value="ECO:0007669"/>
    <property type="project" value="UniProtKB-KW"/>
</dbReference>
<evidence type="ECO:0000256" key="7">
    <source>
        <dbReference type="ARBA" id="ARBA00022722"/>
    </source>
</evidence>
<evidence type="ECO:0000256" key="6">
    <source>
        <dbReference type="ARBA" id="ARBA00022490"/>
    </source>
</evidence>
<dbReference type="GO" id="GO:0004535">
    <property type="term" value="F:poly(A)-specific ribonuclease activity"/>
    <property type="evidence" value="ECO:0007669"/>
    <property type="project" value="UniProtKB-EC"/>
</dbReference>
<comment type="similarity">
    <text evidence="4">Belongs to the CAF1 family.</text>
</comment>
<keyword evidence="12" id="KW-0805">Transcription regulation</keyword>
<dbReference type="InterPro" id="IPR039637">
    <property type="entry name" value="CNOT7/CNOT8/Pop2"/>
</dbReference>
<name>A0A078APN7_STYLE</name>
<evidence type="ECO:0000256" key="11">
    <source>
        <dbReference type="ARBA" id="ARBA00022884"/>
    </source>
</evidence>
<dbReference type="GO" id="GO:0005634">
    <property type="term" value="C:nucleus"/>
    <property type="evidence" value="ECO:0007669"/>
    <property type="project" value="UniProtKB-SubCell"/>
</dbReference>
<dbReference type="GO" id="GO:0046872">
    <property type="term" value="F:metal ion binding"/>
    <property type="evidence" value="ECO:0007669"/>
    <property type="project" value="UniProtKB-KW"/>
</dbReference>
<evidence type="ECO:0000256" key="10">
    <source>
        <dbReference type="ARBA" id="ARBA00022839"/>
    </source>
</evidence>
<dbReference type="Pfam" id="PF04857">
    <property type="entry name" value="CAF1"/>
    <property type="match status" value="2"/>
</dbReference>
<keyword evidence="7" id="KW-0540">Nuclease</keyword>
<keyword evidence="16" id="KW-1185">Reference proteome</keyword>
<evidence type="ECO:0000256" key="9">
    <source>
        <dbReference type="ARBA" id="ARBA00022801"/>
    </source>
</evidence>
<evidence type="ECO:0000313" key="15">
    <source>
        <dbReference type="EMBL" id="CDW83926.1"/>
    </source>
</evidence>
<dbReference type="SUPFAM" id="SSF53098">
    <property type="entry name" value="Ribonuclease H-like"/>
    <property type="match status" value="1"/>
</dbReference>
<evidence type="ECO:0000256" key="1">
    <source>
        <dbReference type="ARBA" id="ARBA00001663"/>
    </source>
</evidence>
<accession>A0A078APN7</accession>
<dbReference type="InterPro" id="IPR012337">
    <property type="entry name" value="RNaseH-like_sf"/>
</dbReference>
<evidence type="ECO:0000256" key="2">
    <source>
        <dbReference type="ARBA" id="ARBA00004123"/>
    </source>
</evidence>
<dbReference type="AlphaFoldDB" id="A0A078APN7"/>
<dbReference type="InParanoid" id="A0A078APN7"/>
<dbReference type="PANTHER" id="PTHR10797">
    <property type="entry name" value="CCR4-NOT TRANSCRIPTION COMPLEX SUBUNIT"/>
    <property type="match status" value="1"/>
</dbReference>
<dbReference type="InterPro" id="IPR006941">
    <property type="entry name" value="RNase_CAF1"/>
</dbReference>
<keyword evidence="8" id="KW-0479">Metal-binding</keyword>
<proteinExistence type="inferred from homology"/>
<evidence type="ECO:0000256" key="8">
    <source>
        <dbReference type="ARBA" id="ARBA00022723"/>
    </source>
</evidence>
<dbReference type="GO" id="GO:0005737">
    <property type="term" value="C:cytoplasm"/>
    <property type="evidence" value="ECO:0007669"/>
    <property type="project" value="UniProtKB-SubCell"/>
</dbReference>
<keyword evidence="6" id="KW-0963">Cytoplasm</keyword>
<keyword evidence="10" id="KW-0269">Exonuclease</keyword>
<evidence type="ECO:0000256" key="3">
    <source>
        <dbReference type="ARBA" id="ARBA00004496"/>
    </source>
</evidence>
<comment type="subcellular location">
    <subcellularLocation>
        <location evidence="3">Cytoplasm</location>
    </subcellularLocation>
    <subcellularLocation>
        <location evidence="2">Nucleus</location>
    </subcellularLocation>
</comment>
<keyword evidence="11" id="KW-0694">RNA-binding</keyword>